<gene>
    <name evidence="2" type="ORF">BDW42DRAFT_178062</name>
</gene>
<keyword evidence="1" id="KW-1133">Transmembrane helix</keyword>
<keyword evidence="3" id="KW-1185">Reference proteome</keyword>
<accession>A0A2J5HIC4</accession>
<keyword evidence="1" id="KW-0472">Membrane</keyword>
<feature type="non-terminal residue" evidence="2">
    <location>
        <position position="61"/>
    </location>
</feature>
<dbReference type="AlphaFoldDB" id="A0A2J5HIC4"/>
<protein>
    <submittedName>
        <fullName evidence="2">Uncharacterized protein</fullName>
    </submittedName>
</protein>
<reference evidence="3" key="1">
    <citation type="submission" date="2017-12" db="EMBL/GenBank/DDBJ databases">
        <authorList>
            <consortium name="DOE Joint Genome Institute"/>
            <person name="Mondo S.J."/>
            <person name="Kjaerbolling I."/>
            <person name="Vesth T.C."/>
            <person name="Frisvad J.C."/>
            <person name="Nybo J.L."/>
            <person name="Theobald S."/>
            <person name="Kuo A."/>
            <person name="Bowyer P."/>
            <person name="Matsuda Y."/>
            <person name="Lyhne E.K."/>
            <person name="Kogle M.E."/>
            <person name="Clum A."/>
            <person name="Lipzen A."/>
            <person name="Salamov A."/>
            <person name="Ngan C.Y."/>
            <person name="Daum C."/>
            <person name="Chiniquy J."/>
            <person name="Barry K."/>
            <person name="LaButti K."/>
            <person name="Haridas S."/>
            <person name="Simmons B.A."/>
            <person name="Magnuson J.K."/>
            <person name="Mortensen U.H."/>
            <person name="Larsen T.O."/>
            <person name="Grigoriev I.V."/>
            <person name="Baker S.E."/>
            <person name="Andersen M.R."/>
            <person name="Nordberg H.P."/>
            <person name="Cantor M.N."/>
            <person name="Hua S.X."/>
        </authorList>
    </citation>
    <scope>NUCLEOTIDE SEQUENCE [LARGE SCALE GENOMIC DNA]</scope>
    <source>
        <strain evidence="3">IBT 19404</strain>
    </source>
</reference>
<sequence>MDIRLAFWLYRGDCFFVHLLLVLSWLASFSIILISCGSAVRSTPYSLRFHRRTADTVDRSL</sequence>
<evidence type="ECO:0000256" key="1">
    <source>
        <dbReference type="SAM" id="Phobius"/>
    </source>
</evidence>
<feature type="transmembrane region" description="Helical" evidence="1">
    <location>
        <begin position="15"/>
        <end position="40"/>
    </location>
</feature>
<keyword evidence="1" id="KW-0812">Transmembrane</keyword>
<evidence type="ECO:0000313" key="2">
    <source>
        <dbReference type="EMBL" id="PLN76779.1"/>
    </source>
</evidence>
<proteinExistence type="predicted"/>
<dbReference type="Proteomes" id="UP000235023">
    <property type="component" value="Unassembled WGS sequence"/>
</dbReference>
<evidence type="ECO:0000313" key="3">
    <source>
        <dbReference type="Proteomes" id="UP000235023"/>
    </source>
</evidence>
<name>A0A2J5HIC4_9EURO</name>
<dbReference type="EMBL" id="KZ559610">
    <property type="protein sequence ID" value="PLN76779.1"/>
    <property type="molecule type" value="Genomic_DNA"/>
</dbReference>
<organism evidence="2 3">
    <name type="scientific">Aspergillus taichungensis</name>
    <dbReference type="NCBI Taxonomy" id="482145"/>
    <lineage>
        <taxon>Eukaryota</taxon>
        <taxon>Fungi</taxon>
        <taxon>Dikarya</taxon>
        <taxon>Ascomycota</taxon>
        <taxon>Pezizomycotina</taxon>
        <taxon>Eurotiomycetes</taxon>
        <taxon>Eurotiomycetidae</taxon>
        <taxon>Eurotiales</taxon>
        <taxon>Aspergillaceae</taxon>
        <taxon>Aspergillus</taxon>
        <taxon>Aspergillus subgen. Circumdati</taxon>
    </lineage>
</organism>